<protein>
    <submittedName>
        <fullName evidence="2">Uncharacterized protein</fullName>
    </submittedName>
</protein>
<dbReference type="EMBL" id="CP019475">
    <property type="protein sequence ID" value="UQC80151.1"/>
    <property type="molecule type" value="Genomic_DNA"/>
</dbReference>
<evidence type="ECO:0000313" key="2">
    <source>
        <dbReference type="EMBL" id="UQC80151.1"/>
    </source>
</evidence>
<name>A0A9Q8WED8_9PEZI</name>
<sequence length="184" mass="20712">MLGGFSLRIILKAQIPELKYTAGPARQAREVVFSGVFVFVCLLDLPKRAQVELQRRSEGTASLIRDRPTPPTMKKPKQSRHDSPDGIGQTLCGKVQNPSHCLKLTSCFLSTRHQQFRSPQTRCRPAGSPPPSLEPQNTLPFAQCSTPFHHPVLVWFGLIHRKWTPDTGLEHQKPTYPYRVSFSS</sequence>
<evidence type="ECO:0000256" key="1">
    <source>
        <dbReference type="SAM" id="MobiDB-lite"/>
    </source>
</evidence>
<dbReference type="GeneID" id="73339649"/>
<evidence type="ECO:0000313" key="3">
    <source>
        <dbReference type="Proteomes" id="UP000830671"/>
    </source>
</evidence>
<dbReference type="KEGG" id="clup:CLUP02_05633"/>
<keyword evidence="3" id="KW-1185">Reference proteome</keyword>
<organism evidence="2 3">
    <name type="scientific">Colletotrichum lupini</name>
    <dbReference type="NCBI Taxonomy" id="145971"/>
    <lineage>
        <taxon>Eukaryota</taxon>
        <taxon>Fungi</taxon>
        <taxon>Dikarya</taxon>
        <taxon>Ascomycota</taxon>
        <taxon>Pezizomycotina</taxon>
        <taxon>Sordariomycetes</taxon>
        <taxon>Hypocreomycetidae</taxon>
        <taxon>Glomerellales</taxon>
        <taxon>Glomerellaceae</taxon>
        <taxon>Colletotrichum</taxon>
        <taxon>Colletotrichum acutatum species complex</taxon>
    </lineage>
</organism>
<accession>A0A9Q8WED8</accession>
<dbReference type="RefSeq" id="XP_049141782.1">
    <property type="nucleotide sequence ID" value="XM_049284639.1"/>
</dbReference>
<dbReference type="AlphaFoldDB" id="A0A9Q8WED8"/>
<reference evidence="2" key="1">
    <citation type="journal article" date="2021" name="Mol. Plant Microbe Interact.">
        <title>Complete Genome Sequence of the Plant-Pathogenic Fungus Colletotrichum lupini.</title>
        <authorList>
            <person name="Baroncelli R."/>
            <person name="Pensec F."/>
            <person name="Da Lio D."/>
            <person name="Boufleur T."/>
            <person name="Vicente I."/>
            <person name="Sarrocco S."/>
            <person name="Picot A."/>
            <person name="Baraldi E."/>
            <person name="Sukno S."/>
            <person name="Thon M."/>
            <person name="Le Floch G."/>
        </authorList>
    </citation>
    <scope>NUCLEOTIDE SEQUENCE</scope>
    <source>
        <strain evidence="2">IMI 504893</strain>
    </source>
</reference>
<gene>
    <name evidence="2" type="ORF">CLUP02_05633</name>
</gene>
<feature type="region of interest" description="Disordered" evidence="1">
    <location>
        <begin position="54"/>
        <end position="85"/>
    </location>
</feature>
<dbReference type="Proteomes" id="UP000830671">
    <property type="component" value="Chromosome 3"/>
</dbReference>
<proteinExistence type="predicted"/>
<feature type="compositionally biased region" description="Basic and acidic residues" evidence="1">
    <location>
        <begin position="54"/>
        <end position="68"/>
    </location>
</feature>